<dbReference type="RefSeq" id="WP_182511586.1">
    <property type="nucleotide sequence ID" value="NZ_JACJIQ010000002.1"/>
</dbReference>
<proteinExistence type="predicted"/>
<name>A0A839GLP3_9BACT</name>
<dbReference type="Proteomes" id="UP000563094">
    <property type="component" value="Unassembled WGS sequence"/>
</dbReference>
<protein>
    <recommendedName>
        <fullName evidence="3">DUF2939 domain-containing protein</fullName>
    </recommendedName>
</protein>
<dbReference type="AlphaFoldDB" id="A0A839GLP3"/>
<reference evidence="1 2" key="1">
    <citation type="submission" date="2020-08" db="EMBL/GenBank/DDBJ databases">
        <title>Genomic Encyclopedia of Type Strains, Phase IV (KMG-IV): sequencing the most valuable type-strain genomes for metagenomic binning, comparative biology and taxonomic classification.</title>
        <authorList>
            <person name="Goeker M."/>
        </authorList>
    </citation>
    <scope>NUCLEOTIDE SEQUENCE [LARGE SCALE GENOMIC DNA]</scope>
    <source>
        <strain evidence="1 2">DSM 29854</strain>
    </source>
</reference>
<organism evidence="1 2">
    <name type="scientific">Rufibacter quisquiliarum</name>
    <dbReference type="NCBI Taxonomy" id="1549639"/>
    <lineage>
        <taxon>Bacteria</taxon>
        <taxon>Pseudomonadati</taxon>
        <taxon>Bacteroidota</taxon>
        <taxon>Cytophagia</taxon>
        <taxon>Cytophagales</taxon>
        <taxon>Hymenobacteraceae</taxon>
        <taxon>Rufibacter</taxon>
    </lineage>
</organism>
<dbReference type="InterPro" id="IPR021330">
    <property type="entry name" value="DUF2939"/>
</dbReference>
<gene>
    <name evidence="1" type="ORF">FHS90_000559</name>
</gene>
<accession>A0A839GLP3</accession>
<dbReference type="Pfam" id="PF11159">
    <property type="entry name" value="DUF2939"/>
    <property type="match status" value="1"/>
</dbReference>
<keyword evidence="2" id="KW-1185">Reference proteome</keyword>
<evidence type="ECO:0000313" key="2">
    <source>
        <dbReference type="Proteomes" id="UP000563094"/>
    </source>
</evidence>
<sequence length="224" mass="25272">MKKSVIWVVVLLLLAAAGYWLYKRYGQGPEYSLYKLKEAVDARDMQALEKYVDVEQTTTSLLNQTVQAGMADLPEQERAMAAMFLGMAMASHKDQMLEAIREQVTRYVEQGPAEGGPPAGVTQQEWEQVQALLPMQKLLEESQLAQSKLEGVSYVNRKDSLAVVGLDLRVPSRAEPVVVEVQMRDRNGYWQVIGLPNAGLVLKELGLLELWRNSRNLPRLKLRM</sequence>
<evidence type="ECO:0000313" key="1">
    <source>
        <dbReference type="EMBL" id="MBA9075857.1"/>
    </source>
</evidence>
<evidence type="ECO:0008006" key="3">
    <source>
        <dbReference type="Google" id="ProtNLM"/>
    </source>
</evidence>
<dbReference type="EMBL" id="JACJIQ010000002">
    <property type="protein sequence ID" value="MBA9075857.1"/>
    <property type="molecule type" value="Genomic_DNA"/>
</dbReference>
<comment type="caution">
    <text evidence="1">The sequence shown here is derived from an EMBL/GenBank/DDBJ whole genome shotgun (WGS) entry which is preliminary data.</text>
</comment>